<sequence>MAKKKNKKNKTGEAPMDITEHPATGGLQAMDTSESADPFPASNFLSRSKIKKGVQMKRSKNVRKTKATAKAISKNEKISEKLSKKDSKRMRVQSAKSLYD</sequence>
<proteinExistence type="predicted"/>
<reference evidence="2" key="1">
    <citation type="submission" date="2023-05" db="EMBL/GenBank/DDBJ databases">
        <title>Nepenthes gracilis genome sequencing.</title>
        <authorList>
            <person name="Fukushima K."/>
        </authorList>
    </citation>
    <scope>NUCLEOTIDE SEQUENCE</scope>
    <source>
        <strain evidence="2">SING2019-196</strain>
    </source>
</reference>
<feature type="compositionally biased region" description="Basic and acidic residues" evidence="1">
    <location>
        <begin position="73"/>
        <end position="85"/>
    </location>
</feature>
<feature type="region of interest" description="Disordered" evidence="1">
    <location>
        <begin position="1"/>
        <end position="100"/>
    </location>
</feature>
<comment type="caution">
    <text evidence="2">The sequence shown here is derived from an EMBL/GenBank/DDBJ whole genome shotgun (WGS) entry which is preliminary data.</text>
</comment>
<accession>A0AAD3T992</accession>
<name>A0AAD3T992_NEPGR</name>
<dbReference type="EMBL" id="BSYO01000027">
    <property type="protein sequence ID" value="GMH24306.1"/>
    <property type="molecule type" value="Genomic_DNA"/>
</dbReference>
<dbReference type="AlphaFoldDB" id="A0AAD3T992"/>
<protein>
    <submittedName>
        <fullName evidence="2">Uncharacterized protein</fullName>
    </submittedName>
</protein>
<dbReference type="Proteomes" id="UP001279734">
    <property type="component" value="Unassembled WGS sequence"/>
</dbReference>
<evidence type="ECO:0000313" key="2">
    <source>
        <dbReference type="EMBL" id="GMH24306.1"/>
    </source>
</evidence>
<evidence type="ECO:0000313" key="3">
    <source>
        <dbReference type="Proteomes" id="UP001279734"/>
    </source>
</evidence>
<keyword evidence="3" id="KW-1185">Reference proteome</keyword>
<organism evidence="2 3">
    <name type="scientific">Nepenthes gracilis</name>
    <name type="common">Slender pitcher plant</name>
    <dbReference type="NCBI Taxonomy" id="150966"/>
    <lineage>
        <taxon>Eukaryota</taxon>
        <taxon>Viridiplantae</taxon>
        <taxon>Streptophyta</taxon>
        <taxon>Embryophyta</taxon>
        <taxon>Tracheophyta</taxon>
        <taxon>Spermatophyta</taxon>
        <taxon>Magnoliopsida</taxon>
        <taxon>eudicotyledons</taxon>
        <taxon>Gunneridae</taxon>
        <taxon>Pentapetalae</taxon>
        <taxon>Caryophyllales</taxon>
        <taxon>Nepenthaceae</taxon>
        <taxon>Nepenthes</taxon>
    </lineage>
</organism>
<dbReference type="PANTHER" id="PTHR36385">
    <property type="entry name" value="OS07G0562900 PROTEIN"/>
    <property type="match status" value="1"/>
</dbReference>
<dbReference type="PANTHER" id="PTHR36385:SF1">
    <property type="entry name" value="OS07G0562900 PROTEIN"/>
    <property type="match status" value="1"/>
</dbReference>
<gene>
    <name evidence="2" type="ORF">Nepgr_026149</name>
</gene>
<feature type="compositionally biased region" description="Basic residues" evidence="1">
    <location>
        <begin position="48"/>
        <end position="67"/>
    </location>
</feature>
<evidence type="ECO:0000256" key="1">
    <source>
        <dbReference type="SAM" id="MobiDB-lite"/>
    </source>
</evidence>